<evidence type="ECO:0000313" key="1">
    <source>
        <dbReference type="EMBL" id="EHK56197.1"/>
    </source>
</evidence>
<organism evidence="1 2">
    <name type="scientific">Mesorhizobium alhagi CCNWXJ12-2</name>
    <dbReference type="NCBI Taxonomy" id="1107882"/>
    <lineage>
        <taxon>Bacteria</taxon>
        <taxon>Pseudomonadati</taxon>
        <taxon>Pseudomonadota</taxon>
        <taxon>Alphaproteobacteria</taxon>
        <taxon>Hyphomicrobiales</taxon>
        <taxon>Phyllobacteriaceae</taxon>
        <taxon>Allomesorhizobium</taxon>
    </lineage>
</organism>
<dbReference type="PANTHER" id="PTHR30348">
    <property type="entry name" value="UNCHARACTERIZED PROTEIN YECE"/>
    <property type="match status" value="1"/>
</dbReference>
<keyword evidence="2" id="KW-1185">Reference proteome</keyword>
<dbReference type="PATRIC" id="fig|1107882.3.peg.3178"/>
<dbReference type="SUPFAM" id="SSF117396">
    <property type="entry name" value="TM1631-like"/>
    <property type="match status" value="1"/>
</dbReference>
<dbReference type="OrthoDB" id="9780310at2"/>
<gene>
    <name evidence="1" type="ORF">MAXJ12_16311</name>
</gene>
<dbReference type="PANTHER" id="PTHR30348:SF4">
    <property type="entry name" value="DUF72 DOMAIN-CONTAINING PROTEIN"/>
    <property type="match status" value="1"/>
</dbReference>
<dbReference type="Pfam" id="PF01904">
    <property type="entry name" value="DUF72"/>
    <property type="match status" value="1"/>
</dbReference>
<dbReference type="Proteomes" id="UP000003250">
    <property type="component" value="Unassembled WGS sequence"/>
</dbReference>
<reference evidence="1 2" key="1">
    <citation type="journal article" date="2012" name="J. Bacteriol.">
        <title>Draft Genome Sequence of Mesorhizobium alhagi CCNWXJ12-2T, a Novel Salt-Resistant Species Isolated from the Desert of Northwestern China.</title>
        <authorList>
            <person name="Zhou M."/>
            <person name="Chen W."/>
            <person name="Chen H."/>
            <person name="Wei G."/>
        </authorList>
    </citation>
    <scope>NUCLEOTIDE SEQUENCE [LARGE SCALE GENOMIC DNA]</scope>
    <source>
        <strain evidence="1 2">CCNWXJ12-2</strain>
    </source>
</reference>
<evidence type="ECO:0000313" key="2">
    <source>
        <dbReference type="Proteomes" id="UP000003250"/>
    </source>
</evidence>
<protein>
    <recommendedName>
        <fullName evidence="3">DUF72 domain-containing protein</fullName>
    </recommendedName>
</protein>
<dbReference type="AlphaFoldDB" id="H0HSX1"/>
<dbReference type="InterPro" id="IPR036520">
    <property type="entry name" value="UPF0759_sf"/>
</dbReference>
<dbReference type="Gene3D" id="3.20.20.410">
    <property type="entry name" value="Protein of unknown function UPF0759"/>
    <property type="match status" value="1"/>
</dbReference>
<evidence type="ECO:0008006" key="3">
    <source>
        <dbReference type="Google" id="ProtNLM"/>
    </source>
</evidence>
<sequence length="253" mass="29383">MTSKSRSSRKGDAELRVGTSGWHYADWWGPFYPKEVKKKDALAYYVTQFNSTELNAPFYRTPTEKAVVNWRVAAPESFRYAWKASRFITHWRRLNVDENSLHLLTSRLDLLGDKLGPVLFQLHPQMKADRERLAAFIKRLPKKYSCSFEFRHPSWYEEPTFELLRDHGMALCISDHASAPAPLEVTADWVYVRNHGSSGRYHGFYSDAALKKWARHIRKWRKEGRDVWCFFDNDVKSAAPADAQKLLALLGKG</sequence>
<dbReference type="EMBL" id="AHAM01000133">
    <property type="protein sequence ID" value="EHK56197.1"/>
    <property type="molecule type" value="Genomic_DNA"/>
</dbReference>
<proteinExistence type="predicted"/>
<accession>H0HSX1</accession>
<dbReference type="InterPro" id="IPR002763">
    <property type="entry name" value="DUF72"/>
</dbReference>
<name>H0HSX1_9HYPH</name>
<dbReference type="RefSeq" id="WP_008836881.1">
    <property type="nucleotide sequence ID" value="NZ_AHAM01000133.1"/>
</dbReference>